<evidence type="ECO:0000256" key="1">
    <source>
        <dbReference type="ARBA" id="ARBA00004275"/>
    </source>
</evidence>
<evidence type="ECO:0000256" key="3">
    <source>
        <dbReference type="ARBA" id="ARBA00005254"/>
    </source>
</evidence>
<dbReference type="InterPro" id="IPR014748">
    <property type="entry name" value="Enoyl-CoA_hydra_C"/>
</dbReference>
<keyword evidence="5" id="KW-0007">Acetylation</keyword>
<evidence type="ECO:0000256" key="6">
    <source>
        <dbReference type="ARBA" id="ARBA00023098"/>
    </source>
</evidence>
<dbReference type="CDD" id="cd06558">
    <property type="entry name" value="crotonase-like"/>
    <property type="match status" value="1"/>
</dbReference>
<organism evidence="9 10">
    <name type="scientific">Funneliformis mosseae</name>
    <name type="common">Endomycorrhizal fungus</name>
    <name type="synonym">Glomus mosseae</name>
    <dbReference type="NCBI Taxonomy" id="27381"/>
    <lineage>
        <taxon>Eukaryota</taxon>
        <taxon>Fungi</taxon>
        <taxon>Fungi incertae sedis</taxon>
        <taxon>Mucoromycota</taxon>
        <taxon>Glomeromycotina</taxon>
        <taxon>Glomeromycetes</taxon>
        <taxon>Glomerales</taxon>
        <taxon>Glomeraceae</taxon>
        <taxon>Funneliformis</taxon>
    </lineage>
</organism>
<accession>A0A9N8Z3S3</accession>
<keyword evidence="6" id="KW-0443">Lipid metabolism</keyword>
<dbReference type="EMBL" id="CAJVPP010000274">
    <property type="protein sequence ID" value="CAG8463834.1"/>
    <property type="molecule type" value="Genomic_DNA"/>
</dbReference>
<keyword evidence="10" id="KW-1185">Reference proteome</keyword>
<dbReference type="Gene3D" id="3.90.226.10">
    <property type="entry name" value="2-enoyl-CoA Hydratase, Chain A, domain 1"/>
    <property type="match status" value="1"/>
</dbReference>
<proteinExistence type="inferred from homology"/>
<dbReference type="SUPFAM" id="SSF52096">
    <property type="entry name" value="ClpP/crotonase"/>
    <property type="match status" value="1"/>
</dbReference>
<evidence type="ECO:0000313" key="9">
    <source>
        <dbReference type="EMBL" id="CAG8463834.1"/>
    </source>
</evidence>
<evidence type="ECO:0000256" key="2">
    <source>
        <dbReference type="ARBA" id="ARBA00005005"/>
    </source>
</evidence>
<dbReference type="PANTHER" id="PTHR43149:SF1">
    <property type="entry name" value="DELTA(3,5)-DELTA(2,4)-DIENOYL-COA ISOMERASE, MITOCHONDRIAL"/>
    <property type="match status" value="1"/>
</dbReference>
<keyword evidence="4" id="KW-0276">Fatty acid metabolism</keyword>
<dbReference type="AlphaFoldDB" id="A0A9N8Z3S3"/>
<comment type="similarity">
    <text evidence="3">Belongs to the enoyl-CoA hydratase/isomerase family.</text>
</comment>
<comment type="pathway">
    <text evidence="2">Lipid metabolism; fatty acid beta-oxidation.</text>
</comment>
<sequence>MANQQYFEIAILLAENNRFLPPVTKEKETFFESATYTRILSWRELHDCFKQIAIDSEVRAVVISGNGKVFTAGIDLNQLFSTSNDNEGKDSPRSSFYIRKSMIVLQESISSLELCDKPVIAAIHNGCIGAGVDLITACDIRYCSQDAFFSVKEIDLGLAADIGKKDNSGTLQRFPKVVGNNSLVRELCLTGRNFSSTEALDIGLVNKIFQTKEETLTEALKTARIIASKSPIASLSTKHLLNFSRDHSITEGLTYTAAWNGAMLTKSEVGKRNKYIDLMEAFNATMEKRKPKFSKL</sequence>
<evidence type="ECO:0000256" key="4">
    <source>
        <dbReference type="ARBA" id="ARBA00022832"/>
    </source>
</evidence>
<gene>
    <name evidence="9" type="ORF">FMOSSE_LOCUS2177</name>
</gene>
<protein>
    <submittedName>
        <fullName evidence="9">6733_t:CDS:1</fullName>
    </submittedName>
</protein>
<dbReference type="GO" id="GO:0005777">
    <property type="term" value="C:peroxisome"/>
    <property type="evidence" value="ECO:0007669"/>
    <property type="project" value="UniProtKB-SubCell"/>
</dbReference>
<dbReference type="PANTHER" id="PTHR43149">
    <property type="entry name" value="ENOYL-COA HYDRATASE"/>
    <property type="match status" value="1"/>
</dbReference>
<dbReference type="FunFam" id="3.90.226.10:FF:000024">
    <property type="entry name" value="Delta3,5-delta2,4-dienoyl-CoA isomerase"/>
    <property type="match status" value="1"/>
</dbReference>
<keyword evidence="7" id="KW-0576">Peroxisome</keyword>
<dbReference type="FunFam" id="1.10.12.10:FF:000004">
    <property type="entry name" value="Delta3,5-delta2,4-dienoyl-CoA isomerase"/>
    <property type="match status" value="1"/>
</dbReference>
<dbReference type="Pfam" id="PF00378">
    <property type="entry name" value="ECH_1"/>
    <property type="match status" value="1"/>
</dbReference>
<evidence type="ECO:0000256" key="8">
    <source>
        <dbReference type="ARBA" id="ARBA00023235"/>
    </source>
</evidence>
<dbReference type="GO" id="GO:0005739">
    <property type="term" value="C:mitochondrion"/>
    <property type="evidence" value="ECO:0007669"/>
    <property type="project" value="TreeGrafter"/>
</dbReference>
<dbReference type="GO" id="GO:0006631">
    <property type="term" value="P:fatty acid metabolic process"/>
    <property type="evidence" value="ECO:0007669"/>
    <property type="project" value="UniProtKB-KW"/>
</dbReference>
<dbReference type="InterPro" id="IPR001753">
    <property type="entry name" value="Enoyl-CoA_hydra/iso"/>
</dbReference>
<evidence type="ECO:0000256" key="5">
    <source>
        <dbReference type="ARBA" id="ARBA00022990"/>
    </source>
</evidence>
<reference evidence="9" key="1">
    <citation type="submission" date="2021-06" db="EMBL/GenBank/DDBJ databases">
        <authorList>
            <person name="Kallberg Y."/>
            <person name="Tangrot J."/>
            <person name="Rosling A."/>
        </authorList>
    </citation>
    <scope>NUCLEOTIDE SEQUENCE</scope>
    <source>
        <strain evidence="9">87-6 pot B 2015</strain>
    </source>
</reference>
<dbReference type="InterPro" id="IPR029045">
    <property type="entry name" value="ClpP/crotonase-like_dom_sf"/>
</dbReference>
<dbReference type="GO" id="GO:0051750">
    <property type="term" value="F:delta(3,5)-delta(2,4)-dienoyl-CoA isomerase activity"/>
    <property type="evidence" value="ECO:0007669"/>
    <property type="project" value="TreeGrafter"/>
</dbReference>
<name>A0A9N8Z3S3_FUNMO</name>
<keyword evidence="8" id="KW-0413">Isomerase</keyword>
<evidence type="ECO:0000256" key="7">
    <source>
        <dbReference type="ARBA" id="ARBA00023140"/>
    </source>
</evidence>
<comment type="subcellular location">
    <subcellularLocation>
        <location evidence="1">Peroxisome</location>
    </subcellularLocation>
</comment>
<dbReference type="Gene3D" id="1.10.12.10">
    <property type="entry name" value="Lyase 2-enoyl-coa Hydratase, Chain A, domain 2"/>
    <property type="match status" value="1"/>
</dbReference>
<dbReference type="InterPro" id="IPR045002">
    <property type="entry name" value="Ech1-like"/>
</dbReference>
<evidence type="ECO:0000313" key="10">
    <source>
        <dbReference type="Proteomes" id="UP000789375"/>
    </source>
</evidence>
<dbReference type="Proteomes" id="UP000789375">
    <property type="component" value="Unassembled WGS sequence"/>
</dbReference>
<comment type="caution">
    <text evidence="9">The sequence shown here is derived from an EMBL/GenBank/DDBJ whole genome shotgun (WGS) entry which is preliminary data.</text>
</comment>